<evidence type="ECO:0000313" key="2">
    <source>
        <dbReference type="EMBL" id="RJG47962.1"/>
    </source>
</evidence>
<dbReference type="Gene3D" id="3.40.190.10">
    <property type="entry name" value="Periplasmic binding protein-like II"/>
    <property type="match status" value="1"/>
</dbReference>
<dbReference type="Proteomes" id="UP000283255">
    <property type="component" value="Unassembled WGS sequence"/>
</dbReference>
<proteinExistence type="predicted"/>
<reference evidence="2 3" key="2">
    <citation type="submission" date="2019-01" db="EMBL/GenBank/DDBJ databases">
        <title>Motilimonas pumilus sp. nov., isolated from the gut of sea cucumber (Apostichopus japonicus).</title>
        <authorList>
            <person name="Wang F.-Q."/>
            <person name="Ren L.-H."/>
            <person name="Lin Y.-W."/>
            <person name="Sun G.-H."/>
            <person name="Du Z.-J."/>
            <person name="Zhao J.-X."/>
            <person name="Liu X.-J."/>
            <person name="Liu L.-J."/>
        </authorList>
    </citation>
    <scope>NUCLEOTIDE SEQUENCE [LARGE SCALE GENOMIC DNA]</scope>
    <source>
        <strain evidence="2 3">PLHSC7-2</strain>
    </source>
</reference>
<gene>
    <name evidence="2" type="ORF">D1Z90_09625</name>
</gene>
<evidence type="ECO:0000256" key="1">
    <source>
        <dbReference type="SAM" id="SignalP"/>
    </source>
</evidence>
<protein>
    <submittedName>
        <fullName evidence="2">Uncharacterized protein</fullName>
    </submittedName>
</protein>
<accession>A0A418YFA8</accession>
<dbReference type="RefSeq" id="WP_119910545.1">
    <property type="nucleotide sequence ID" value="NZ_QZCH01000010.1"/>
</dbReference>
<keyword evidence="3" id="KW-1185">Reference proteome</keyword>
<dbReference type="OrthoDB" id="6401868at2"/>
<feature type="chain" id="PRO_5018968341" evidence="1">
    <location>
        <begin position="20"/>
        <end position="179"/>
    </location>
</feature>
<reference evidence="2 3" key="1">
    <citation type="submission" date="2018-09" db="EMBL/GenBank/DDBJ databases">
        <authorList>
            <person name="Wang F."/>
        </authorList>
    </citation>
    <scope>NUCLEOTIDE SEQUENCE [LARGE SCALE GENOMIC DNA]</scope>
    <source>
        <strain evidence="2 3">PLHSC7-2</strain>
    </source>
</reference>
<organism evidence="2 3">
    <name type="scientific">Motilimonas pumila</name>
    <dbReference type="NCBI Taxonomy" id="2303987"/>
    <lineage>
        <taxon>Bacteria</taxon>
        <taxon>Pseudomonadati</taxon>
        <taxon>Pseudomonadota</taxon>
        <taxon>Gammaproteobacteria</taxon>
        <taxon>Alteromonadales</taxon>
        <taxon>Alteromonadales genera incertae sedis</taxon>
        <taxon>Motilimonas</taxon>
    </lineage>
</organism>
<evidence type="ECO:0000313" key="3">
    <source>
        <dbReference type="Proteomes" id="UP000283255"/>
    </source>
</evidence>
<dbReference type="EMBL" id="QZCH01000010">
    <property type="protein sequence ID" value="RJG47962.1"/>
    <property type="molecule type" value="Genomic_DNA"/>
</dbReference>
<sequence length="179" mass="19125">MKPLILGLALIGISAGVCAENLALINQSQLDASALLKAYQQHSGKQIELQQGGIADLVSGKAGLLLSSKKWSDEILADYFLNYGEKPVQLTLAAFNPEAEVSEQQKAELFSTRAGQPLLYLYVNKTAVGQAGIEFAKYANQQGQDNLASQGLVGIPSQLQQSNRVSLGLASPQFEGGYR</sequence>
<comment type="caution">
    <text evidence="2">The sequence shown here is derived from an EMBL/GenBank/DDBJ whole genome shotgun (WGS) entry which is preliminary data.</text>
</comment>
<feature type="signal peptide" evidence="1">
    <location>
        <begin position="1"/>
        <end position="19"/>
    </location>
</feature>
<keyword evidence="1" id="KW-0732">Signal</keyword>
<name>A0A418YFA8_9GAMM</name>
<dbReference type="AlphaFoldDB" id="A0A418YFA8"/>